<gene>
    <name evidence="1" type="ORF">MUY27_17200</name>
</gene>
<comment type="caution">
    <text evidence="1">The sequence shown here is derived from an EMBL/GenBank/DDBJ whole genome shotgun (WGS) entry which is preliminary data.</text>
</comment>
<name>A0A9X1XB13_9SPHI</name>
<reference evidence="1" key="1">
    <citation type="submission" date="2022-04" db="EMBL/GenBank/DDBJ databases">
        <title>Mucilaginibacter sp. RS28 isolated from freshwater.</title>
        <authorList>
            <person name="Ko S.-R."/>
        </authorList>
    </citation>
    <scope>NUCLEOTIDE SEQUENCE</scope>
    <source>
        <strain evidence="1">RS28</strain>
    </source>
</reference>
<proteinExistence type="predicted"/>
<dbReference type="Proteomes" id="UP001139450">
    <property type="component" value="Unassembled WGS sequence"/>
</dbReference>
<sequence>MPGISIVSRRHPLHVATVELNYNNTDQKLEATCTLFADDFEQALEKQFHRKADLNKKELHQQMDEMVSAYIQSNLNVNLNNKKVILHYLGFENEREAINVYLESDKLPMPSVIESNTSLLYNLYDDQMVIVHITAKGVRKSSRVNYPDRIIKQSF</sequence>
<evidence type="ECO:0000313" key="1">
    <source>
        <dbReference type="EMBL" id="MCJ8211459.1"/>
    </source>
</evidence>
<dbReference type="InterPro" id="IPR046525">
    <property type="entry name" value="DUF6702"/>
</dbReference>
<accession>A0A9X1XB13</accession>
<protein>
    <submittedName>
        <fullName evidence="1">Uncharacterized protein</fullName>
    </submittedName>
</protein>
<dbReference type="AlphaFoldDB" id="A0A9X1XB13"/>
<evidence type="ECO:0000313" key="2">
    <source>
        <dbReference type="Proteomes" id="UP001139450"/>
    </source>
</evidence>
<dbReference type="Pfam" id="PF20420">
    <property type="entry name" value="DUF6702"/>
    <property type="match status" value="1"/>
</dbReference>
<dbReference type="RefSeq" id="WP_245132092.1">
    <property type="nucleotide sequence ID" value="NZ_JALJEJ010000010.1"/>
</dbReference>
<organism evidence="1 2">
    <name type="scientific">Mucilaginibacter straminoryzae</name>
    <dbReference type="NCBI Taxonomy" id="2932774"/>
    <lineage>
        <taxon>Bacteria</taxon>
        <taxon>Pseudomonadati</taxon>
        <taxon>Bacteroidota</taxon>
        <taxon>Sphingobacteriia</taxon>
        <taxon>Sphingobacteriales</taxon>
        <taxon>Sphingobacteriaceae</taxon>
        <taxon>Mucilaginibacter</taxon>
    </lineage>
</organism>
<dbReference type="EMBL" id="JALJEJ010000010">
    <property type="protein sequence ID" value="MCJ8211459.1"/>
    <property type="molecule type" value="Genomic_DNA"/>
</dbReference>
<keyword evidence="2" id="KW-1185">Reference proteome</keyword>